<sequence length="84" mass="9238">AGRVPAALPAAADFAGGSPRLSQAYQEAWLACRMIADRYGEATLVRLYRTAGRAPEAAALRDVLGLTRDRFTILWRDYVKKELA</sequence>
<proteinExistence type="predicted"/>
<name>A0A6L9QXC5_9ACTN</name>
<dbReference type="Proteomes" id="UP000475532">
    <property type="component" value="Unassembled WGS sequence"/>
</dbReference>
<feature type="non-terminal residue" evidence="1">
    <location>
        <position position="1"/>
    </location>
</feature>
<reference evidence="1 2" key="1">
    <citation type="submission" date="2020-01" db="EMBL/GenBank/DDBJ databases">
        <title>Insect and environment-associated Actinomycetes.</title>
        <authorList>
            <person name="Currrie C."/>
            <person name="Chevrette M."/>
            <person name="Carlson C."/>
            <person name="Stubbendieck R."/>
            <person name="Wendt-Pienkowski E."/>
        </authorList>
    </citation>
    <scope>NUCLEOTIDE SEQUENCE [LARGE SCALE GENOMIC DNA]</scope>
    <source>
        <strain evidence="1 2">SID10258</strain>
    </source>
</reference>
<dbReference type="AlphaFoldDB" id="A0A6L9QXC5"/>
<protein>
    <submittedName>
        <fullName evidence="1">Uncharacterized protein</fullName>
    </submittedName>
</protein>
<evidence type="ECO:0000313" key="1">
    <source>
        <dbReference type="EMBL" id="NEA29592.1"/>
    </source>
</evidence>
<evidence type="ECO:0000313" key="2">
    <source>
        <dbReference type="Proteomes" id="UP000475532"/>
    </source>
</evidence>
<comment type="caution">
    <text evidence="1">The sequence shown here is derived from an EMBL/GenBank/DDBJ whole genome shotgun (WGS) entry which is preliminary data.</text>
</comment>
<accession>A0A6L9QXC5</accession>
<dbReference type="EMBL" id="JAAGLI010001212">
    <property type="protein sequence ID" value="NEA29592.1"/>
    <property type="molecule type" value="Genomic_DNA"/>
</dbReference>
<gene>
    <name evidence="1" type="ORF">G3I70_44895</name>
</gene>
<organism evidence="1 2">
    <name type="scientific">Actinomadura bangladeshensis</name>
    <dbReference type="NCBI Taxonomy" id="453573"/>
    <lineage>
        <taxon>Bacteria</taxon>
        <taxon>Bacillati</taxon>
        <taxon>Actinomycetota</taxon>
        <taxon>Actinomycetes</taxon>
        <taxon>Streptosporangiales</taxon>
        <taxon>Thermomonosporaceae</taxon>
        <taxon>Actinomadura</taxon>
    </lineage>
</organism>